<keyword evidence="3" id="KW-0804">Transcription</keyword>
<dbReference type="InterPro" id="IPR036388">
    <property type="entry name" value="WH-like_DNA-bd_sf"/>
</dbReference>
<dbReference type="RefSeq" id="WP_171216842.1">
    <property type="nucleotide sequence ID" value="NZ_JABEPP010000001.1"/>
</dbReference>
<dbReference type="Gene3D" id="1.10.10.10">
    <property type="entry name" value="Winged helix-like DNA-binding domain superfamily/Winged helix DNA-binding domain"/>
    <property type="match status" value="1"/>
</dbReference>
<dbReference type="InterPro" id="IPR000835">
    <property type="entry name" value="HTH_MarR-typ"/>
</dbReference>
<keyword evidence="6" id="KW-1185">Reference proteome</keyword>
<evidence type="ECO:0000313" key="6">
    <source>
        <dbReference type="Proteomes" id="UP000564885"/>
    </source>
</evidence>
<dbReference type="InterPro" id="IPR036390">
    <property type="entry name" value="WH_DNA-bd_sf"/>
</dbReference>
<accession>A0A849I4R6</accession>
<dbReference type="GO" id="GO:0003677">
    <property type="term" value="F:DNA binding"/>
    <property type="evidence" value="ECO:0007669"/>
    <property type="project" value="UniProtKB-KW"/>
</dbReference>
<protein>
    <submittedName>
        <fullName evidence="5">MarR family transcriptional regulator</fullName>
    </submittedName>
</protein>
<feature type="domain" description="HTH marR-type" evidence="4">
    <location>
        <begin position="30"/>
        <end position="159"/>
    </location>
</feature>
<dbReference type="AlphaFoldDB" id="A0A849I4R6"/>
<dbReference type="GO" id="GO:0003700">
    <property type="term" value="F:DNA-binding transcription factor activity"/>
    <property type="evidence" value="ECO:0007669"/>
    <property type="project" value="InterPro"/>
</dbReference>
<evidence type="ECO:0000256" key="1">
    <source>
        <dbReference type="ARBA" id="ARBA00023015"/>
    </source>
</evidence>
<keyword evidence="2" id="KW-0238">DNA-binding</keyword>
<dbReference type="InterPro" id="IPR052067">
    <property type="entry name" value="Metal_resp_HTH_trans_reg"/>
</dbReference>
<sequence>MAKARAQARAAPPTVEPGSGPVLDLRRYVPGLLTFLANKLSRSASALYQREFGVNVTEWRIMSQLAIEPGIPASRICQVIGFDKGPVSRSLAAMEKRGIVTIEVDKADARRRVIALTGHGRALHDRIIAVALERERRLLACLSAEERELLIASLNAMHENLSAVNRPLAVAKG</sequence>
<dbReference type="PROSITE" id="PS50995">
    <property type="entry name" value="HTH_MARR_2"/>
    <property type="match status" value="1"/>
</dbReference>
<name>A0A849I4R6_9HYPH</name>
<reference evidence="5 6" key="1">
    <citation type="submission" date="2020-04" db="EMBL/GenBank/DDBJ databases">
        <title>Enterovirga sp. isolate from soil.</title>
        <authorList>
            <person name="Chea S."/>
            <person name="Kim D.-U."/>
        </authorList>
    </citation>
    <scope>NUCLEOTIDE SEQUENCE [LARGE SCALE GENOMIC DNA]</scope>
    <source>
        <strain evidence="5 6">DB1703</strain>
    </source>
</reference>
<evidence type="ECO:0000256" key="3">
    <source>
        <dbReference type="ARBA" id="ARBA00023163"/>
    </source>
</evidence>
<evidence type="ECO:0000256" key="2">
    <source>
        <dbReference type="ARBA" id="ARBA00023125"/>
    </source>
</evidence>
<evidence type="ECO:0000313" key="5">
    <source>
        <dbReference type="EMBL" id="NNM71379.1"/>
    </source>
</evidence>
<dbReference type="PANTHER" id="PTHR35790">
    <property type="entry name" value="HTH-TYPE TRANSCRIPTIONAL REGULATOR PCHR"/>
    <property type="match status" value="1"/>
</dbReference>
<dbReference type="Proteomes" id="UP000564885">
    <property type="component" value="Unassembled WGS sequence"/>
</dbReference>
<dbReference type="PANTHER" id="PTHR35790:SF4">
    <property type="entry name" value="HTH-TYPE TRANSCRIPTIONAL REGULATOR PCHR"/>
    <property type="match status" value="1"/>
</dbReference>
<dbReference type="EMBL" id="JABEPP010000001">
    <property type="protein sequence ID" value="NNM71379.1"/>
    <property type="molecule type" value="Genomic_DNA"/>
</dbReference>
<dbReference type="PRINTS" id="PR00598">
    <property type="entry name" value="HTHMARR"/>
</dbReference>
<keyword evidence="1" id="KW-0805">Transcription regulation</keyword>
<dbReference type="Pfam" id="PF12802">
    <property type="entry name" value="MarR_2"/>
    <property type="match status" value="1"/>
</dbReference>
<comment type="caution">
    <text evidence="5">The sequence shown here is derived from an EMBL/GenBank/DDBJ whole genome shotgun (WGS) entry which is preliminary data.</text>
</comment>
<evidence type="ECO:0000259" key="4">
    <source>
        <dbReference type="PROSITE" id="PS50995"/>
    </source>
</evidence>
<organism evidence="5 6">
    <name type="scientific">Enterovirga aerilata</name>
    <dbReference type="NCBI Taxonomy" id="2730920"/>
    <lineage>
        <taxon>Bacteria</taxon>
        <taxon>Pseudomonadati</taxon>
        <taxon>Pseudomonadota</taxon>
        <taxon>Alphaproteobacteria</taxon>
        <taxon>Hyphomicrobiales</taxon>
        <taxon>Methylobacteriaceae</taxon>
        <taxon>Enterovirga</taxon>
    </lineage>
</organism>
<dbReference type="SMART" id="SM00347">
    <property type="entry name" value="HTH_MARR"/>
    <property type="match status" value="1"/>
</dbReference>
<proteinExistence type="predicted"/>
<dbReference type="SUPFAM" id="SSF46785">
    <property type="entry name" value="Winged helix' DNA-binding domain"/>
    <property type="match status" value="1"/>
</dbReference>
<gene>
    <name evidence="5" type="ORF">HJG44_03080</name>
</gene>